<keyword evidence="3" id="KW-1185">Reference proteome</keyword>
<evidence type="ECO:0000256" key="1">
    <source>
        <dbReference type="SAM" id="Phobius"/>
    </source>
</evidence>
<keyword evidence="1" id="KW-0472">Membrane</keyword>
<feature type="transmembrane region" description="Helical" evidence="1">
    <location>
        <begin position="12"/>
        <end position="30"/>
    </location>
</feature>
<reference evidence="2 3" key="1">
    <citation type="submission" date="2017-03" db="EMBL/GenBank/DDBJ databases">
        <title>Genome of the blue death feigning beetle - Asbolus verrucosus.</title>
        <authorList>
            <person name="Rider S.D."/>
        </authorList>
    </citation>
    <scope>NUCLEOTIDE SEQUENCE [LARGE SCALE GENOMIC DNA]</scope>
    <source>
        <strain evidence="2">Butters</strain>
        <tissue evidence="2">Head and leg muscle</tissue>
    </source>
</reference>
<evidence type="ECO:0000313" key="3">
    <source>
        <dbReference type="Proteomes" id="UP000292052"/>
    </source>
</evidence>
<sequence>MAIYQLRKETGQLLVGNGVEALGVILYIIAKPRVLI</sequence>
<comment type="caution">
    <text evidence="2">The sequence shown here is derived from an EMBL/GenBank/DDBJ whole genome shotgun (WGS) entry which is preliminary data.</text>
</comment>
<keyword evidence="1" id="KW-0812">Transmembrane</keyword>
<keyword evidence="1" id="KW-1133">Transmembrane helix</keyword>
<evidence type="ECO:0000313" key="2">
    <source>
        <dbReference type="EMBL" id="RZC14258.1"/>
    </source>
</evidence>
<proteinExistence type="predicted"/>
<dbReference type="EMBL" id="QDEB01104377">
    <property type="protein sequence ID" value="RZC14258.1"/>
    <property type="molecule type" value="Genomic_DNA"/>
</dbReference>
<organism evidence="2 3">
    <name type="scientific">Asbolus verrucosus</name>
    <name type="common">Desert ironclad beetle</name>
    <dbReference type="NCBI Taxonomy" id="1661398"/>
    <lineage>
        <taxon>Eukaryota</taxon>
        <taxon>Metazoa</taxon>
        <taxon>Ecdysozoa</taxon>
        <taxon>Arthropoda</taxon>
        <taxon>Hexapoda</taxon>
        <taxon>Insecta</taxon>
        <taxon>Pterygota</taxon>
        <taxon>Neoptera</taxon>
        <taxon>Endopterygota</taxon>
        <taxon>Coleoptera</taxon>
        <taxon>Polyphaga</taxon>
        <taxon>Cucujiformia</taxon>
        <taxon>Tenebrionidae</taxon>
        <taxon>Pimeliinae</taxon>
        <taxon>Asbolus</taxon>
    </lineage>
</organism>
<name>A0A482VG60_ASBVE</name>
<gene>
    <name evidence="2" type="ORF">BDFB_012402</name>
</gene>
<dbReference type="AlphaFoldDB" id="A0A482VG60"/>
<protein>
    <submittedName>
        <fullName evidence="2">Uncharacterized protein</fullName>
    </submittedName>
</protein>
<accession>A0A482VG60</accession>
<dbReference type="Proteomes" id="UP000292052">
    <property type="component" value="Unassembled WGS sequence"/>
</dbReference>